<proteinExistence type="predicted"/>
<dbReference type="Proteomes" id="UP001194746">
    <property type="component" value="Unassembled WGS sequence"/>
</dbReference>
<evidence type="ECO:0000313" key="1">
    <source>
        <dbReference type="EMBL" id="KAF9888543.1"/>
    </source>
</evidence>
<gene>
    <name evidence="1" type="ORF">FE257_008474</name>
</gene>
<accession>A0AAD4CML6</accession>
<reference evidence="1" key="1">
    <citation type="journal article" date="2019" name="Beilstein J. Org. Chem.">
        <title>Nanangenines: drimane sesquiterpenoids as the dominant metabolite cohort of a novel Australian fungus, Aspergillus nanangensis.</title>
        <authorList>
            <person name="Lacey H.J."/>
            <person name="Gilchrist C.L.M."/>
            <person name="Crombie A."/>
            <person name="Kalaitzis J.A."/>
            <person name="Vuong D."/>
            <person name="Rutledge P.J."/>
            <person name="Turner P."/>
            <person name="Pitt J.I."/>
            <person name="Lacey E."/>
            <person name="Chooi Y.H."/>
            <person name="Piggott A.M."/>
        </authorList>
    </citation>
    <scope>NUCLEOTIDE SEQUENCE</scope>
    <source>
        <strain evidence="1">MST-FP2251</strain>
    </source>
</reference>
<sequence>MQSPAFNLEYAQSIPALKDQMGSVRGDPVKVLDLLFTKKEYDFGSGAWFLTSQCNRGARTALQSGSEEGWAQFISSCVGTDANKERKAYWRAAVEALQLHFQQAETGRPALPGLSDTAGAVNQVDWAMHVLSHVSYAPLSINVKATKIFQPPKSVHSPRLDDRRRGINMELLTQKA</sequence>
<keyword evidence="2" id="KW-1185">Reference proteome</keyword>
<name>A0AAD4CML6_ASPNN</name>
<dbReference type="AlphaFoldDB" id="A0AAD4CML6"/>
<evidence type="ECO:0000313" key="2">
    <source>
        <dbReference type="Proteomes" id="UP001194746"/>
    </source>
</evidence>
<protein>
    <submittedName>
        <fullName evidence="1">Uncharacterized protein</fullName>
    </submittedName>
</protein>
<organism evidence="1 2">
    <name type="scientific">Aspergillus nanangensis</name>
    <dbReference type="NCBI Taxonomy" id="2582783"/>
    <lineage>
        <taxon>Eukaryota</taxon>
        <taxon>Fungi</taxon>
        <taxon>Dikarya</taxon>
        <taxon>Ascomycota</taxon>
        <taxon>Pezizomycotina</taxon>
        <taxon>Eurotiomycetes</taxon>
        <taxon>Eurotiomycetidae</taxon>
        <taxon>Eurotiales</taxon>
        <taxon>Aspergillaceae</taxon>
        <taxon>Aspergillus</taxon>
        <taxon>Aspergillus subgen. Circumdati</taxon>
    </lineage>
</organism>
<reference evidence="1" key="2">
    <citation type="submission" date="2020-02" db="EMBL/GenBank/DDBJ databases">
        <authorList>
            <person name="Gilchrist C.L.M."/>
            <person name="Chooi Y.-H."/>
        </authorList>
    </citation>
    <scope>NUCLEOTIDE SEQUENCE</scope>
    <source>
        <strain evidence="1">MST-FP2251</strain>
    </source>
</reference>
<dbReference type="EMBL" id="VCAU01000045">
    <property type="protein sequence ID" value="KAF9888543.1"/>
    <property type="molecule type" value="Genomic_DNA"/>
</dbReference>
<comment type="caution">
    <text evidence="1">The sequence shown here is derived from an EMBL/GenBank/DDBJ whole genome shotgun (WGS) entry which is preliminary data.</text>
</comment>